<comment type="caution">
    <text evidence="4">The sequence shown here is derived from an EMBL/GenBank/DDBJ whole genome shotgun (WGS) entry which is preliminary data.</text>
</comment>
<dbReference type="NCBIfam" id="TIGR03570">
    <property type="entry name" value="NeuD_NnaD"/>
    <property type="match status" value="1"/>
</dbReference>
<proteinExistence type="predicted"/>
<evidence type="ECO:0000313" key="4">
    <source>
        <dbReference type="EMBL" id="GEM47601.1"/>
    </source>
</evidence>
<name>A0A511N595_DEIC1</name>
<feature type="binding site" evidence="2">
    <location>
        <position position="70"/>
    </location>
    <ligand>
        <name>substrate</name>
    </ligand>
</feature>
<reference evidence="4 5" key="1">
    <citation type="submission" date="2019-07" db="EMBL/GenBank/DDBJ databases">
        <title>Whole genome shotgun sequence of Deinococcus cellulosilyticus NBRC 106333.</title>
        <authorList>
            <person name="Hosoyama A."/>
            <person name="Uohara A."/>
            <person name="Ohji S."/>
            <person name="Ichikawa N."/>
        </authorList>
    </citation>
    <scope>NUCLEOTIDE SEQUENCE [LARGE SCALE GENOMIC DNA]</scope>
    <source>
        <strain evidence="4 5">NBRC 106333</strain>
    </source>
</reference>
<dbReference type="AlphaFoldDB" id="A0A511N595"/>
<feature type="site" description="Increases basicity of active site His" evidence="1">
    <location>
        <position position="138"/>
    </location>
</feature>
<organism evidence="4 5">
    <name type="scientific">Deinococcus cellulosilyticus (strain DSM 18568 / NBRC 106333 / KACC 11606 / 5516J-15)</name>
    <dbReference type="NCBI Taxonomy" id="1223518"/>
    <lineage>
        <taxon>Bacteria</taxon>
        <taxon>Thermotogati</taxon>
        <taxon>Deinococcota</taxon>
        <taxon>Deinococci</taxon>
        <taxon>Deinococcales</taxon>
        <taxon>Deinococcaceae</taxon>
        <taxon>Deinococcus</taxon>
    </lineage>
</organism>
<dbReference type="SUPFAM" id="SSF51161">
    <property type="entry name" value="Trimeric LpxA-like enzymes"/>
    <property type="match status" value="1"/>
</dbReference>
<feature type="active site" description="Proton acceptor" evidence="1">
    <location>
        <position position="137"/>
    </location>
</feature>
<dbReference type="Gene3D" id="2.160.10.10">
    <property type="entry name" value="Hexapeptide repeat proteins"/>
    <property type="match status" value="1"/>
</dbReference>
<dbReference type="PANTHER" id="PTHR43300:SF7">
    <property type="entry name" value="UDP-N-ACETYLBACILLOSAMINE N-ACETYLTRANSFERASE"/>
    <property type="match status" value="1"/>
</dbReference>
<dbReference type="EMBL" id="BJXB01000014">
    <property type="protein sequence ID" value="GEM47601.1"/>
    <property type="molecule type" value="Genomic_DNA"/>
</dbReference>
<protein>
    <submittedName>
        <fullName evidence="4">Transferase</fullName>
    </submittedName>
</protein>
<dbReference type="Pfam" id="PF17836">
    <property type="entry name" value="PglD_N"/>
    <property type="match status" value="1"/>
</dbReference>
<dbReference type="GO" id="GO:0016740">
    <property type="term" value="F:transferase activity"/>
    <property type="evidence" value="ECO:0007669"/>
    <property type="project" value="UniProtKB-KW"/>
</dbReference>
<dbReference type="PANTHER" id="PTHR43300">
    <property type="entry name" value="ACETYLTRANSFERASE"/>
    <property type="match status" value="1"/>
</dbReference>
<dbReference type="InterPro" id="IPR011004">
    <property type="entry name" value="Trimer_LpxA-like_sf"/>
</dbReference>
<evidence type="ECO:0000256" key="2">
    <source>
        <dbReference type="PIRSR" id="PIRSR620019-2"/>
    </source>
</evidence>
<accession>A0A511N595</accession>
<feature type="domain" description="PglD N-terminal" evidence="3">
    <location>
        <begin position="1"/>
        <end position="82"/>
    </location>
</feature>
<dbReference type="InterPro" id="IPR041561">
    <property type="entry name" value="PglD_N"/>
</dbReference>
<dbReference type="InterPro" id="IPR020019">
    <property type="entry name" value="AcTrfase_PglD-like"/>
</dbReference>
<keyword evidence="5" id="KW-1185">Reference proteome</keyword>
<evidence type="ECO:0000256" key="1">
    <source>
        <dbReference type="PIRSR" id="PIRSR620019-1"/>
    </source>
</evidence>
<dbReference type="CDD" id="cd03360">
    <property type="entry name" value="LbH_AT_putative"/>
    <property type="match status" value="1"/>
</dbReference>
<dbReference type="InterPro" id="IPR050179">
    <property type="entry name" value="Trans_hexapeptide_repeat"/>
</dbReference>
<dbReference type="Proteomes" id="UP000321306">
    <property type="component" value="Unassembled WGS sequence"/>
</dbReference>
<gene>
    <name evidence="4" type="ORF">DC3_32360</name>
</gene>
<evidence type="ECO:0000259" key="3">
    <source>
        <dbReference type="Pfam" id="PF17836"/>
    </source>
</evidence>
<evidence type="ECO:0000313" key="5">
    <source>
        <dbReference type="Proteomes" id="UP000321306"/>
    </source>
</evidence>
<keyword evidence="4" id="KW-0808">Transferase</keyword>
<dbReference type="Gene3D" id="3.40.50.20">
    <property type="match status" value="1"/>
</dbReference>
<sequence length="211" mass="22601">MIVGAGGFGREVYAWVMQTPEFVEQHDIKQIAFVDNNLKATEGYGEYPSVIGGVEEFQPGRDDVLLCAVGNPFIRQKLVETLKARGGRFVTFVHRSAIIGLHNVLGEGSIVCPNSVLTVNITVGQFVILNVGSLLGHDVQIGDFVTLSPHCDLTGGVHVGSFCQFGTGVRVIPGIKIAEDVKVGAGSVVIRNVEARTAVFGFPAKKIPRRS</sequence>